<reference evidence="3" key="1">
    <citation type="submission" date="2024-06" db="EMBL/GenBank/DDBJ databases">
        <title>Multi-omics analyses provide insights into the biosynthesis of the anticancer antibiotic pleurotin in Hohenbuehelia grisea.</title>
        <authorList>
            <person name="Weaver J.A."/>
            <person name="Alberti F."/>
        </authorList>
    </citation>
    <scope>NUCLEOTIDE SEQUENCE [LARGE SCALE GENOMIC DNA]</scope>
    <source>
        <strain evidence="3">T-177</strain>
    </source>
</reference>
<organism evidence="2 3">
    <name type="scientific">Hohenbuehelia grisea</name>
    <dbReference type="NCBI Taxonomy" id="104357"/>
    <lineage>
        <taxon>Eukaryota</taxon>
        <taxon>Fungi</taxon>
        <taxon>Dikarya</taxon>
        <taxon>Basidiomycota</taxon>
        <taxon>Agaricomycotina</taxon>
        <taxon>Agaricomycetes</taxon>
        <taxon>Agaricomycetidae</taxon>
        <taxon>Agaricales</taxon>
        <taxon>Pleurotineae</taxon>
        <taxon>Pleurotaceae</taxon>
        <taxon>Hohenbuehelia</taxon>
    </lineage>
</organism>
<protein>
    <submittedName>
        <fullName evidence="2">Uncharacterized protein</fullName>
    </submittedName>
</protein>
<keyword evidence="1" id="KW-0472">Membrane</keyword>
<name>A0ABR3JD29_9AGAR</name>
<comment type="caution">
    <text evidence="2">The sequence shown here is derived from an EMBL/GenBank/DDBJ whole genome shotgun (WGS) entry which is preliminary data.</text>
</comment>
<gene>
    <name evidence="2" type="ORF">HGRIS_004822</name>
</gene>
<evidence type="ECO:0000313" key="2">
    <source>
        <dbReference type="EMBL" id="KAL0953615.1"/>
    </source>
</evidence>
<keyword evidence="1" id="KW-0812">Transmembrane</keyword>
<keyword evidence="3" id="KW-1185">Reference proteome</keyword>
<keyword evidence="1" id="KW-1133">Transmembrane helix</keyword>
<accession>A0ABR3JD29</accession>
<sequence>MCASPMSASVRFAMVHYIFHSFSLNILPPPTFYRRLEAISVHTFEPLQSSITFHNYAMSSFTTSSPLASATTTQPFSTPIILALLLATFAFFSGFAFTLLFICRGRFASMRTKDVEKGVVYETKGSEKSSTIFEKLAHRLSVRGLPIVRLATYNNYFPLNTSDLMPTRRAPVFDQESGTVIYPSHLVTPSTPKKSSRFSPTRLELAAAYSAIPVLQFTPPTPHKGRKVSTEGELICKGTLHPLYGSLAKDYILPVESLAEPSSPSSDVFF</sequence>
<dbReference type="EMBL" id="JASNQZ010000008">
    <property type="protein sequence ID" value="KAL0953615.1"/>
    <property type="molecule type" value="Genomic_DNA"/>
</dbReference>
<proteinExistence type="predicted"/>
<evidence type="ECO:0000256" key="1">
    <source>
        <dbReference type="SAM" id="Phobius"/>
    </source>
</evidence>
<dbReference type="Proteomes" id="UP001556367">
    <property type="component" value="Unassembled WGS sequence"/>
</dbReference>
<feature type="transmembrane region" description="Helical" evidence="1">
    <location>
        <begin position="80"/>
        <end position="103"/>
    </location>
</feature>
<evidence type="ECO:0000313" key="3">
    <source>
        <dbReference type="Proteomes" id="UP001556367"/>
    </source>
</evidence>